<feature type="region of interest" description="Disordered" evidence="6">
    <location>
        <begin position="280"/>
        <end position="318"/>
    </location>
</feature>
<dbReference type="Pfam" id="PF00447">
    <property type="entry name" value="HSF_DNA-bind"/>
    <property type="match status" value="1"/>
</dbReference>
<dbReference type="EMBL" id="QZAF01000096">
    <property type="protein sequence ID" value="THV73304.1"/>
    <property type="molecule type" value="Genomic_DNA"/>
</dbReference>
<dbReference type="GO" id="GO:0005634">
    <property type="term" value="C:nucleus"/>
    <property type="evidence" value="ECO:0007669"/>
    <property type="project" value="UniProtKB-SubCell"/>
</dbReference>
<evidence type="ECO:0000256" key="5">
    <source>
        <dbReference type="RuleBase" id="RU004020"/>
    </source>
</evidence>
<feature type="domain" description="HSF-type DNA-binding" evidence="7">
    <location>
        <begin position="172"/>
        <end position="279"/>
    </location>
</feature>
<protein>
    <recommendedName>
        <fullName evidence="7">HSF-type DNA-binding domain-containing protein</fullName>
    </recommendedName>
</protein>
<organism evidence="8 9">
    <name type="scientific">Aureobasidium pullulans</name>
    <name type="common">Black yeast</name>
    <name type="synonym">Pullularia pullulans</name>
    <dbReference type="NCBI Taxonomy" id="5580"/>
    <lineage>
        <taxon>Eukaryota</taxon>
        <taxon>Fungi</taxon>
        <taxon>Dikarya</taxon>
        <taxon>Ascomycota</taxon>
        <taxon>Pezizomycotina</taxon>
        <taxon>Dothideomycetes</taxon>
        <taxon>Dothideomycetidae</taxon>
        <taxon>Dothideales</taxon>
        <taxon>Saccotheciaceae</taxon>
        <taxon>Aureobasidium</taxon>
    </lineage>
</organism>
<reference evidence="8 9" key="1">
    <citation type="submission" date="2018-10" db="EMBL/GenBank/DDBJ databases">
        <title>Fifty Aureobasidium pullulans genomes reveal a recombining polyextremotolerant generalist.</title>
        <authorList>
            <person name="Gostincar C."/>
            <person name="Turk M."/>
            <person name="Zajc J."/>
            <person name="Gunde-Cimerman N."/>
        </authorList>
    </citation>
    <scope>NUCLEOTIDE SEQUENCE [LARGE SCALE GENOMIC DNA]</scope>
    <source>
        <strain evidence="8 9">EXF-11900</strain>
    </source>
</reference>
<feature type="region of interest" description="Disordered" evidence="6">
    <location>
        <begin position="401"/>
        <end position="432"/>
    </location>
</feature>
<dbReference type="PANTHER" id="PTHR10015:SF427">
    <property type="entry name" value="HEAT SHOCK FACTOR PROTEIN"/>
    <property type="match status" value="1"/>
</dbReference>
<dbReference type="SMART" id="SM00415">
    <property type="entry name" value="HSF"/>
    <property type="match status" value="1"/>
</dbReference>
<keyword evidence="4" id="KW-0539">Nucleus</keyword>
<evidence type="ECO:0000256" key="1">
    <source>
        <dbReference type="ARBA" id="ARBA00004123"/>
    </source>
</evidence>
<comment type="subcellular location">
    <subcellularLocation>
        <location evidence="1">Nucleus</location>
    </subcellularLocation>
</comment>
<feature type="compositionally biased region" description="Basic and acidic residues" evidence="6">
    <location>
        <begin position="290"/>
        <end position="306"/>
    </location>
</feature>
<keyword evidence="3" id="KW-0238">DNA-binding</keyword>
<dbReference type="InterPro" id="IPR000232">
    <property type="entry name" value="HSF_DNA-bd"/>
</dbReference>
<evidence type="ECO:0000256" key="6">
    <source>
        <dbReference type="SAM" id="MobiDB-lite"/>
    </source>
</evidence>
<feature type="compositionally biased region" description="Low complexity" evidence="6">
    <location>
        <begin position="495"/>
        <end position="506"/>
    </location>
</feature>
<feature type="compositionally biased region" description="Polar residues" evidence="6">
    <location>
        <begin position="455"/>
        <end position="477"/>
    </location>
</feature>
<dbReference type="Gene3D" id="1.10.10.10">
    <property type="entry name" value="Winged helix-like DNA-binding domain superfamily/Winged helix DNA-binding domain"/>
    <property type="match status" value="1"/>
</dbReference>
<feature type="compositionally biased region" description="Polar residues" evidence="6">
    <location>
        <begin position="767"/>
        <end position="777"/>
    </location>
</feature>
<evidence type="ECO:0000256" key="4">
    <source>
        <dbReference type="ARBA" id="ARBA00023242"/>
    </source>
</evidence>
<accession>A0A4S8SQP2</accession>
<evidence type="ECO:0000256" key="2">
    <source>
        <dbReference type="ARBA" id="ARBA00006403"/>
    </source>
</evidence>
<feature type="region of interest" description="Disordered" evidence="6">
    <location>
        <begin position="448"/>
        <end position="525"/>
    </location>
</feature>
<comment type="similarity">
    <text evidence="2 5">Belongs to the HSF family.</text>
</comment>
<dbReference type="SUPFAM" id="SSF46785">
    <property type="entry name" value="Winged helix' DNA-binding domain"/>
    <property type="match status" value="1"/>
</dbReference>
<comment type="caution">
    <text evidence="8">The sequence shown here is derived from an EMBL/GenBank/DDBJ whole genome shotgun (WGS) entry which is preliminary data.</text>
</comment>
<dbReference type="AlphaFoldDB" id="A0A4S8SQP2"/>
<dbReference type="InterPro" id="IPR036388">
    <property type="entry name" value="WH-like_DNA-bd_sf"/>
</dbReference>
<name>A0A4S8SQP2_AURPU</name>
<dbReference type="InterPro" id="IPR036390">
    <property type="entry name" value="WH_DNA-bd_sf"/>
</dbReference>
<sequence length="793" mass="86244">MGIRIARFALGPAIANDKMQAQARSRKRAADGSAPDASYSYPQQMQDGAFGANDPLASYRNPLSNDVNNAFPDFPPYDNSVNNANAAAANFFPPQVSTSQAPTYPPAVAPPSNQLVRRNTNQQVARTPQRNQWSNFANQPDRVWEDMEHEEEQDLDQKAAIAKKDAQAKRKQIPPFVQKLSSFLDSSNNTDLIRWSDDGNSFIVLDEDEFARTLIPELFKHNNYASFVRQLNMYGFHKKVGLNANSMKAAEKKVKDPSVYWHEYFKRGRPDLLWLIQKPAAKSSGSKRKRDQDKREPGDSDDENKNSPDTGDGAAGLMTTIPRQDMGTYRAELQKIQRQQSVISKMITSLKDQNEQFYRQATAFQALHDRHENSINAILTFLATFYNRSLDGHAGPPNLASFLSSASMPQQPQQQGSVFDMSDDTMHESGANNMNNQQLQRYQKRPLLLPAPGPQNLSASPYSNASPSIRSSTSPGPTHQGPHAAQFGPQPPQQRPQQSQQPQRASVTPVIKDDAPTPDFVNQYPENDDVMNLIHNVNASNSPNNGGAASNYDINSALDHLQTINNTSPLTPQQREDVLSMIAASGATGAGASAAQPGANNALMMPNPPSMPSLNQIQQNTVHLDMLTKLQKEQDSKVADLTSRLQPLSPSGSIPGIAAGFDDLGNTSEFDINSYLNDPEGEYFGNFGTDGGVTSAAQQSTYPTASAPAQDVSNDLGFDWDYAQANGLQDTDDLFGESGGGGTGDANNGNLGVDDRGGRVVGSVSSAGTSPPDATNKQGEDDETPSKKRRTGN</sequence>
<feature type="region of interest" description="Disordered" evidence="6">
    <location>
        <begin position="16"/>
        <end position="56"/>
    </location>
</feature>
<dbReference type="FunFam" id="1.10.10.10:FF:000173">
    <property type="entry name" value="Heat shock transcription factor Hsf1"/>
    <property type="match status" value="1"/>
</dbReference>
<proteinExistence type="inferred from homology"/>
<dbReference type="PRINTS" id="PR00056">
    <property type="entry name" value="HSFDOMAIN"/>
</dbReference>
<dbReference type="Proteomes" id="UP000304951">
    <property type="component" value="Unassembled WGS sequence"/>
</dbReference>
<evidence type="ECO:0000256" key="3">
    <source>
        <dbReference type="ARBA" id="ARBA00023125"/>
    </source>
</evidence>
<feature type="region of interest" description="Disordered" evidence="6">
    <location>
        <begin position="729"/>
        <end position="793"/>
    </location>
</feature>
<gene>
    <name evidence="8" type="ORF">D6D28_03361</name>
</gene>
<evidence type="ECO:0000313" key="9">
    <source>
        <dbReference type="Proteomes" id="UP000304951"/>
    </source>
</evidence>
<dbReference type="GO" id="GO:0043565">
    <property type="term" value="F:sequence-specific DNA binding"/>
    <property type="evidence" value="ECO:0007669"/>
    <property type="project" value="InterPro"/>
</dbReference>
<evidence type="ECO:0000313" key="8">
    <source>
        <dbReference type="EMBL" id="THV73304.1"/>
    </source>
</evidence>
<dbReference type="GO" id="GO:0003700">
    <property type="term" value="F:DNA-binding transcription factor activity"/>
    <property type="evidence" value="ECO:0007669"/>
    <property type="project" value="InterPro"/>
</dbReference>
<evidence type="ECO:0000259" key="7">
    <source>
        <dbReference type="SMART" id="SM00415"/>
    </source>
</evidence>
<dbReference type="PANTHER" id="PTHR10015">
    <property type="entry name" value="HEAT SHOCK TRANSCRIPTION FACTOR"/>
    <property type="match status" value="1"/>
</dbReference>